<evidence type="ECO:0000313" key="2">
    <source>
        <dbReference type="EMBL" id="GFM38423.1"/>
    </source>
</evidence>
<name>A0A7J0BXK9_9BACT</name>
<feature type="transmembrane region" description="Helical" evidence="1">
    <location>
        <begin position="84"/>
        <end position="103"/>
    </location>
</feature>
<dbReference type="RefSeq" id="WP_174411030.1">
    <property type="nucleotide sequence ID" value="NZ_BLVP01000036.1"/>
</dbReference>
<reference evidence="2 3" key="1">
    <citation type="submission" date="2020-05" db="EMBL/GenBank/DDBJ databases">
        <title>Draft genome sequence of Desulfovibrio psychrotolerans JS1T.</title>
        <authorList>
            <person name="Ueno A."/>
            <person name="Tamazawa S."/>
            <person name="Tamamura S."/>
            <person name="Murakami T."/>
            <person name="Kiyama T."/>
            <person name="Inomata H."/>
            <person name="Amano Y."/>
            <person name="Miyakawa K."/>
            <person name="Tamaki H."/>
            <person name="Naganuma T."/>
            <person name="Kaneko K."/>
        </authorList>
    </citation>
    <scope>NUCLEOTIDE SEQUENCE [LARGE SCALE GENOMIC DNA]</scope>
    <source>
        <strain evidence="2 3">JS1</strain>
    </source>
</reference>
<comment type="subcellular location">
    <subcellularLocation>
        <location evidence="1">Cell membrane</location>
        <topology evidence="1">Multi-pass membrane protein</topology>
    </subcellularLocation>
</comment>
<feature type="transmembrane region" description="Helical" evidence="1">
    <location>
        <begin position="29"/>
        <end position="45"/>
    </location>
</feature>
<dbReference type="InterPro" id="IPR003744">
    <property type="entry name" value="YhhQ"/>
</dbReference>
<dbReference type="AlphaFoldDB" id="A0A7J0BXK9"/>
<feature type="transmembrane region" description="Helical" evidence="1">
    <location>
        <begin position="51"/>
        <end position="72"/>
    </location>
</feature>
<evidence type="ECO:0000313" key="3">
    <source>
        <dbReference type="Proteomes" id="UP000503820"/>
    </source>
</evidence>
<keyword evidence="1" id="KW-0472">Membrane</keyword>
<feature type="transmembrane region" description="Helical" evidence="1">
    <location>
        <begin position="123"/>
        <end position="146"/>
    </location>
</feature>
<keyword evidence="1" id="KW-0813">Transport</keyword>
<keyword evidence="1" id="KW-1133">Transmembrane helix</keyword>
<dbReference type="GO" id="GO:0005886">
    <property type="term" value="C:plasma membrane"/>
    <property type="evidence" value="ECO:0007669"/>
    <property type="project" value="UniProtKB-SubCell"/>
</dbReference>
<sequence length="228" mass="25456">MNELIWIGFALLDLTVTLVMYRLFGKTGLFALIVFNLLLCNIQVLKTVELFGLTTTLGNILYAGVFLATDMLGELHGKEEAKKGVMLGFATLILATVYMQIALLYTPAPDDFAQPLLEGIFGFLPRLAVASMAAYLVSQWHDVWAFHFWRRVTNGRALWLRNNASTLVSQALDSSIFCTLAFWGVFPAPVLMEIMLTTYLFKVVVALLDTPFLYLARRVRPAEAAHGN</sequence>
<comment type="similarity">
    <text evidence="1">Belongs to the vitamin uptake transporter (VUT/ECF) (TC 2.A.88) family. Q precursor transporter subfamily.</text>
</comment>
<keyword evidence="1" id="KW-0812">Transmembrane</keyword>
<proteinExistence type="inferred from homology"/>
<keyword evidence="3" id="KW-1185">Reference proteome</keyword>
<dbReference type="PANTHER" id="PTHR34300:SF2">
    <property type="entry name" value="QUEUOSINE PRECURSOR TRANSPORTER-RELATED"/>
    <property type="match status" value="1"/>
</dbReference>
<keyword evidence="1" id="KW-1003">Cell membrane</keyword>
<comment type="caution">
    <text evidence="2">The sequence shown here is derived from an EMBL/GenBank/DDBJ whole genome shotgun (WGS) entry which is preliminary data.</text>
</comment>
<feature type="transmembrane region" description="Helical" evidence="1">
    <location>
        <begin position="198"/>
        <end position="216"/>
    </location>
</feature>
<dbReference type="GO" id="GO:0022857">
    <property type="term" value="F:transmembrane transporter activity"/>
    <property type="evidence" value="ECO:0007669"/>
    <property type="project" value="UniProtKB-UniRule"/>
</dbReference>
<dbReference type="NCBIfam" id="TIGR00697">
    <property type="entry name" value="queuosine precursor transporter"/>
    <property type="match status" value="1"/>
</dbReference>
<dbReference type="HAMAP" id="MF_02088">
    <property type="entry name" value="Q_prec_transport"/>
    <property type="match status" value="1"/>
</dbReference>
<dbReference type="PANTHER" id="PTHR34300">
    <property type="entry name" value="QUEUOSINE PRECURSOR TRANSPORTER-RELATED"/>
    <property type="match status" value="1"/>
</dbReference>
<organism evidence="2 3">
    <name type="scientific">Desulfovibrio psychrotolerans</name>
    <dbReference type="NCBI Taxonomy" id="415242"/>
    <lineage>
        <taxon>Bacteria</taxon>
        <taxon>Pseudomonadati</taxon>
        <taxon>Thermodesulfobacteriota</taxon>
        <taxon>Desulfovibrionia</taxon>
        <taxon>Desulfovibrionales</taxon>
        <taxon>Desulfovibrionaceae</taxon>
        <taxon>Desulfovibrio</taxon>
    </lineage>
</organism>
<comment type="function">
    <text evidence="1">Involved in the import of queuosine (Q) precursors, required for Q precursor salvage.</text>
</comment>
<dbReference type="EMBL" id="BLVP01000036">
    <property type="protein sequence ID" value="GFM38423.1"/>
    <property type="molecule type" value="Genomic_DNA"/>
</dbReference>
<accession>A0A7J0BXK9</accession>
<dbReference type="Proteomes" id="UP000503820">
    <property type="component" value="Unassembled WGS sequence"/>
</dbReference>
<protein>
    <recommendedName>
        <fullName evidence="1">Probable queuosine precursor transporter</fullName>
        <shortName evidence="1">Q precursor transporter</shortName>
    </recommendedName>
</protein>
<dbReference type="Pfam" id="PF02592">
    <property type="entry name" value="Vut_1"/>
    <property type="match status" value="1"/>
</dbReference>
<evidence type="ECO:0000256" key="1">
    <source>
        <dbReference type="HAMAP-Rule" id="MF_02088"/>
    </source>
</evidence>
<gene>
    <name evidence="2" type="ORF">DSM19430T_31070</name>
</gene>